<evidence type="ECO:0000313" key="2">
    <source>
        <dbReference type="Proteomes" id="UP000544222"/>
    </source>
</evidence>
<dbReference type="AlphaFoldDB" id="A0A7W5DTW3"/>
<proteinExistence type="predicted"/>
<sequence length="48" mass="5715">MQDCGMSKLIGKGYMLPYRRYISESVQLKSFHCRLKWNGDRKGNKAYR</sequence>
<protein>
    <submittedName>
        <fullName evidence="1">Proline racemase</fullName>
    </submittedName>
</protein>
<reference evidence="1 2" key="1">
    <citation type="submission" date="2020-08" db="EMBL/GenBank/DDBJ databases">
        <title>Genomic Encyclopedia of Type Strains, Phase IV (KMG-IV): sequencing the most valuable type-strain genomes for metagenomic binning, comparative biology and taxonomic classification.</title>
        <authorList>
            <person name="Goeker M."/>
        </authorList>
    </citation>
    <scope>NUCLEOTIDE SEQUENCE [LARGE SCALE GENOMIC DNA]</scope>
    <source>
        <strain evidence="1 2">DSM 27471</strain>
    </source>
</reference>
<gene>
    <name evidence="1" type="ORF">FHX64_002341</name>
</gene>
<evidence type="ECO:0000313" key="1">
    <source>
        <dbReference type="EMBL" id="MBB3188143.1"/>
    </source>
</evidence>
<name>A0A7W5DTW3_9PORP</name>
<dbReference type="EMBL" id="JACHYB010000002">
    <property type="protein sequence ID" value="MBB3188143.1"/>
    <property type="molecule type" value="Genomic_DNA"/>
</dbReference>
<organism evidence="1 2">
    <name type="scientific">Microbacter margulisiae</name>
    <dbReference type="NCBI Taxonomy" id="1350067"/>
    <lineage>
        <taxon>Bacteria</taxon>
        <taxon>Pseudomonadati</taxon>
        <taxon>Bacteroidota</taxon>
        <taxon>Bacteroidia</taxon>
        <taxon>Bacteroidales</taxon>
        <taxon>Porphyromonadaceae</taxon>
        <taxon>Microbacter</taxon>
    </lineage>
</organism>
<dbReference type="Proteomes" id="UP000544222">
    <property type="component" value="Unassembled WGS sequence"/>
</dbReference>
<comment type="caution">
    <text evidence="1">The sequence shown here is derived from an EMBL/GenBank/DDBJ whole genome shotgun (WGS) entry which is preliminary data.</text>
</comment>
<keyword evidence="2" id="KW-1185">Reference proteome</keyword>
<accession>A0A7W5DTW3</accession>